<proteinExistence type="predicted"/>
<evidence type="ECO:0000313" key="2">
    <source>
        <dbReference type="Proteomes" id="UP000054007"/>
    </source>
</evidence>
<evidence type="ECO:0000313" key="1">
    <source>
        <dbReference type="EMBL" id="KIY73959.1"/>
    </source>
</evidence>
<dbReference type="EMBL" id="KN880433">
    <property type="protein sequence ID" value="KIY73959.1"/>
    <property type="molecule type" value="Genomic_DNA"/>
</dbReference>
<organism evidence="1 2">
    <name type="scientific">Cylindrobasidium torrendii FP15055 ss-10</name>
    <dbReference type="NCBI Taxonomy" id="1314674"/>
    <lineage>
        <taxon>Eukaryota</taxon>
        <taxon>Fungi</taxon>
        <taxon>Dikarya</taxon>
        <taxon>Basidiomycota</taxon>
        <taxon>Agaricomycotina</taxon>
        <taxon>Agaricomycetes</taxon>
        <taxon>Agaricomycetidae</taxon>
        <taxon>Agaricales</taxon>
        <taxon>Marasmiineae</taxon>
        <taxon>Physalacriaceae</taxon>
        <taxon>Cylindrobasidium</taxon>
    </lineage>
</organism>
<keyword evidence="2" id="KW-1185">Reference proteome</keyword>
<dbReference type="Proteomes" id="UP000054007">
    <property type="component" value="Unassembled WGS sequence"/>
</dbReference>
<protein>
    <submittedName>
        <fullName evidence="1">Uncharacterized protein</fullName>
    </submittedName>
</protein>
<name>A0A0D7BUU6_9AGAR</name>
<accession>A0A0D7BUU6</accession>
<reference evidence="1 2" key="1">
    <citation type="journal article" date="2015" name="Fungal Genet. Biol.">
        <title>Evolution of novel wood decay mechanisms in Agaricales revealed by the genome sequences of Fistulina hepatica and Cylindrobasidium torrendii.</title>
        <authorList>
            <person name="Floudas D."/>
            <person name="Held B.W."/>
            <person name="Riley R."/>
            <person name="Nagy L.G."/>
            <person name="Koehler G."/>
            <person name="Ransdell A.S."/>
            <person name="Younus H."/>
            <person name="Chow J."/>
            <person name="Chiniquy J."/>
            <person name="Lipzen A."/>
            <person name="Tritt A."/>
            <person name="Sun H."/>
            <person name="Haridas S."/>
            <person name="LaButti K."/>
            <person name="Ohm R.A."/>
            <person name="Kues U."/>
            <person name="Blanchette R.A."/>
            <person name="Grigoriev I.V."/>
            <person name="Minto R.E."/>
            <person name="Hibbett D.S."/>
        </authorList>
    </citation>
    <scope>NUCLEOTIDE SEQUENCE [LARGE SCALE GENOMIC DNA]</scope>
    <source>
        <strain evidence="1 2">FP15055 ss-10</strain>
    </source>
</reference>
<sequence>MSVFLSPVLYNSSVDGHIHRLYVCVCKSHVNDLRLATLEIQIDNTLVSDRPTYRVGAPG</sequence>
<dbReference type="AlphaFoldDB" id="A0A0D7BUU6"/>
<gene>
    <name evidence="1" type="ORF">CYLTODRAFT_416608</name>
</gene>